<gene>
    <name evidence="1" type="ORF">JCM19231_3085</name>
</gene>
<protein>
    <recommendedName>
        <fullName evidence="3">AAA+ ATPase domain-containing protein</fullName>
    </recommendedName>
</protein>
<dbReference type="Gene3D" id="3.40.50.300">
    <property type="entry name" value="P-loop containing nucleotide triphosphate hydrolases"/>
    <property type="match status" value="1"/>
</dbReference>
<reference evidence="1 2" key="1">
    <citation type="submission" date="2015-01" db="EMBL/GenBank/DDBJ databases">
        <title>Vibrio sp. C1 JCM 19231 whole genome shotgun sequence.</title>
        <authorList>
            <person name="Sawabe T."/>
            <person name="Meirelles P."/>
            <person name="Feng G."/>
            <person name="Sayaka M."/>
            <person name="Hattori M."/>
            <person name="Ohkuma M."/>
        </authorList>
    </citation>
    <scope>NUCLEOTIDE SEQUENCE [LARGE SCALE GENOMIC DNA]</scope>
    <source>
        <strain evidence="2">JCM 19231</strain>
    </source>
</reference>
<organism evidence="1 2">
    <name type="scientific">Vibrio ishigakensis</name>
    <dbReference type="NCBI Taxonomy" id="1481914"/>
    <lineage>
        <taxon>Bacteria</taxon>
        <taxon>Pseudomonadati</taxon>
        <taxon>Pseudomonadota</taxon>
        <taxon>Gammaproteobacteria</taxon>
        <taxon>Vibrionales</taxon>
        <taxon>Vibrionaceae</taxon>
        <taxon>Vibrio</taxon>
    </lineage>
</organism>
<dbReference type="Pfam" id="PF13481">
    <property type="entry name" value="AAA_25"/>
    <property type="match status" value="1"/>
</dbReference>
<dbReference type="AlphaFoldDB" id="A0A0B8P6C8"/>
<accession>A0A0B8P6C8</accession>
<sequence>MMNLQQIFKPKKMAEIVGSMTETEALVDGLWNKGETMMVFAGSGVGKSLFSYNLVEALSTSRGEFLGQVCAVDKTVLYLDGEMSTNSIGSRVDPEMLGEIHRIDYIASEVNEQVIDLTLADHRDYLIEQARSYDIVVLDSVRVLFGLTDENNAESWKSVNKLVVALRAVGCSVLVIHHANKSESEIPVYSGSTNAITVFDRTLAISGQEYK</sequence>
<reference evidence="1 2" key="2">
    <citation type="submission" date="2015-01" db="EMBL/GenBank/DDBJ databases">
        <authorList>
            <consortium name="NBRP consortium"/>
            <person name="Sawabe T."/>
            <person name="Meirelles P."/>
            <person name="Feng G."/>
            <person name="Sayaka M."/>
            <person name="Hattori M."/>
            <person name="Ohkuma M."/>
        </authorList>
    </citation>
    <scope>NUCLEOTIDE SEQUENCE [LARGE SCALE GENOMIC DNA]</scope>
    <source>
        <strain evidence="2">JCM 19231</strain>
    </source>
</reference>
<name>A0A0B8P6C8_9VIBR</name>
<dbReference type="EMBL" id="BBRZ01000089">
    <property type="protein sequence ID" value="GAM58479.1"/>
    <property type="molecule type" value="Genomic_DNA"/>
</dbReference>
<evidence type="ECO:0000313" key="1">
    <source>
        <dbReference type="EMBL" id="GAM58479.1"/>
    </source>
</evidence>
<dbReference type="SUPFAM" id="SSF52540">
    <property type="entry name" value="P-loop containing nucleoside triphosphate hydrolases"/>
    <property type="match status" value="1"/>
</dbReference>
<evidence type="ECO:0008006" key="3">
    <source>
        <dbReference type="Google" id="ProtNLM"/>
    </source>
</evidence>
<proteinExistence type="predicted"/>
<evidence type="ECO:0000313" key="2">
    <source>
        <dbReference type="Proteomes" id="UP000031671"/>
    </source>
</evidence>
<comment type="caution">
    <text evidence="1">The sequence shown here is derived from an EMBL/GenBank/DDBJ whole genome shotgun (WGS) entry which is preliminary data.</text>
</comment>
<dbReference type="InterPro" id="IPR027417">
    <property type="entry name" value="P-loop_NTPase"/>
</dbReference>
<dbReference type="Proteomes" id="UP000031671">
    <property type="component" value="Unassembled WGS sequence"/>
</dbReference>
<keyword evidence="2" id="KW-1185">Reference proteome</keyword>